<proteinExistence type="predicted"/>
<keyword evidence="3" id="KW-1185">Reference proteome</keyword>
<gene>
    <name evidence="2" type="ORF">KAK03_19140</name>
</gene>
<organism evidence="2 3">
    <name type="scientific">Ideonella alba</name>
    <dbReference type="NCBI Taxonomy" id="2824118"/>
    <lineage>
        <taxon>Bacteria</taxon>
        <taxon>Pseudomonadati</taxon>
        <taxon>Pseudomonadota</taxon>
        <taxon>Betaproteobacteria</taxon>
        <taxon>Burkholderiales</taxon>
        <taxon>Sphaerotilaceae</taxon>
        <taxon>Ideonella</taxon>
    </lineage>
</organism>
<evidence type="ECO:0000313" key="3">
    <source>
        <dbReference type="Proteomes" id="UP000676246"/>
    </source>
</evidence>
<comment type="caution">
    <text evidence="2">The sequence shown here is derived from an EMBL/GenBank/DDBJ whole genome shotgun (WGS) entry which is preliminary data.</text>
</comment>
<evidence type="ECO:0000313" key="2">
    <source>
        <dbReference type="EMBL" id="MBQ0932599.1"/>
    </source>
</evidence>
<accession>A0A941BMT4</accession>
<evidence type="ECO:0000256" key="1">
    <source>
        <dbReference type="SAM" id="MobiDB-lite"/>
    </source>
</evidence>
<protein>
    <submittedName>
        <fullName evidence="2">DUF4148 domain-containing protein</fullName>
    </submittedName>
</protein>
<name>A0A941BMT4_9BURK</name>
<reference evidence="2 3" key="1">
    <citation type="submission" date="2021-04" db="EMBL/GenBank/DDBJ databases">
        <title>The genome sequence of Ideonella sp. 3Y2.</title>
        <authorList>
            <person name="Liu Y."/>
        </authorList>
    </citation>
    <scope>NUCLEOTIDE SEQUENCE [LARGE SCALE GENOMIC DNA]</scope>
    <source>
        <strain evidence="2 3">3Y2</strain>
    </source>
</reference>
<feature type="region of interest" description="Disordered" evidence="1">
    <location>
        <begin position="100"/>
        <end position="123"/>
    </location>
</feature>
<dbReference type="EMBL" id="JAGQDD010000017">
    <property type="protein sequence ID" value="MBQ0932599.1"/>
    <property type="molecule type" value="Genomic_DNA"/>
</dbReference>
<dbReference type="Proteomes" id="UP000676246">
    <property type="component" value="Unassembled WGS sequence"/>
</dbReference>
<sequence length="123" mass="13470">MVIFQSASGQHAVHRVKPRIHQQLTRFTMRRNTIFTATRALAAAAVMAGSPLFAAAQHQMAQGAPGTANTTESTRPAALTREQVRAEVEKAMRDGTWRCRTSNRGWCSNEPVATAKPDADKRP</sequence>
<dbReference type="RefSeq" id="WP_210856289.1">
    <property type="nucleotide sequence ID" value="NZ_JAGQDD010000017.1"/>
</dbReference>
<dbReference type="AlphaFoldDB" id="A0A941BMT4"/>